<keyword evidence="2 5" id="KW-0812">Transmembrane</keyword>
<name>A0ABR3BE44_PHYBL</name>
<dbReference type="CDD" id="cd10429">
    <property type="entry name" value="GAAP_like"/>
    <property type="match status" value="1"/>
</dbReference>
<dbReference type="Pfam" id="PF01027">
    <property type="entry name" value="Bax1-I"/>
    <property type="match status" value="1"/>
</dbReference>
<evidence type="ECO:0000256" key="2">
    <source>
        <dbReference type="ARBA" id="ARBA00022692"/>
    </source>
</evidence>
<feature type="transmembrane region" description="Helical" evidence="5">
    <location>
        <begin position="112"/>
        <end position="133"/>
    </location>
</feature>
<evidence type="ECO:0000256" key="3">
    <source>
        <dbReference type="ARBA" id="ARBA00022989"/>
    </source>
</evidence>
<protein>
    <submittedName>
        <fullName evidence="6">Inhibitor of apoptosis-promoting Bax1-domain-containing protein</fullName>
    </submittedName>
</protein>
<keyword evidence="4 5" id="KW-0472">Membrane</keyword>
<feature type="transmembrane region" description="Helical" evidence="5">
    <location>
        <begin position="197"/>
        <end position="219"/>
    </location>
</feature>
<keyword evidence="7" id="KW-1185">Reference proteome</keyword>
<evidence type="ECO:0000256" key="5">
    <source>
        <dbReference type="RuleBase" id="RU004379"/>
    </source>
</evidence>
<proteinExistence type="inferred from homology"/>
<feature type="transmembrane region" description="Helical" evidence="5">
    <location>
        <begin position="54"/>
        <end position="75"/>
    </location>
</feature>
<dbReference type="InterPro" id="IPR006214">
    <property type="entry name" value="Bax_inhibitor_1-related"/>
</dbReference>
<evidence type="ECO:0000313" key="6">
    <source>
        <dbReference type="EMBL" id="KAL0097129.1"/>
    </source>
</evidence>
<sequence length="255" mass="28964">MAYNSPQHYSAPPPNYEEEARQPLFQSEEENDDMYKTTVANSSIEIRLQFVRKVYSILTAQIFGTVIMSAFYLYNSNAKHFVQTNPWLLYTSMFGSFGVLLLLMWKARSAPLNYVLLGIFTLLESQLVGTVVTFYDQTIVLQALVITAGVFFGLTIFTLQSKWDFSGMGPILYAGIWVLLLAGIVQIFIPFSKGIELAMAIGGVVIFSGYIIFDTFLIFNRYSPEDYIMASTSLYMDIINLFLRILQILNAMQRD</sequence>
<feature type="transmembrane region" description="Helical" evidence="5">
    <location>
        <begin position="171"/>
        <end position="191"/>
    </location>
</feature>
<dbReference type="Proteomes" id="UP001448207">
    <property type="component" value="Unassembled WGS sequence"/>
</dbReference>
<comment type="subcellular location">
    <subcellularLocation>
        <location evidence="1">Membrane</location>
        <topology evidence="1">Multi-pass membrane protein</topology>
    </subcellularLocation>
</comment>
<evidence type="ECO:0000313" key="7">
    <source>
        <dbReference type="Proteomes" id="UP001448207"/>
    </source>
</evidence>
<comment type="similarity">
    <text evidence="5">Belongs to the BI1 family.</text>
</comment>
<feature type="transmembrane region" description="Helical" evidence="5">
    <location>
        <begin position="139"/>
        <end position="159"/>
    </location>
</feature>
<feature type="transmembrane region" description="Helical" evidence="5">
    <location>
        <begin position="87"/>
        <end position="105"/>
    </location>
</feature>
<dbReference type="EMBL" id="JBCLYO010000001">
    <property type="protein sequence ID" value="KAL0097129.1"/>
    <property type="molecule type" value="Genomic_DNA"/>
</dbReference>
<comment type="caution">
    <text evidence="6">The sequence shown here is derived from an EMBL/GenBank/DDBJ whole genome shotgun (WGS) entry which is preliminary data.</text>
</comment>
<dbReference type="PANTHER" id="PTHR23291">
    <property type="entry name" value="BAX INHIBITOR-RELATED"/>
    <property type="match status" value="1"/>
</dbReference>
<accession>A0ABR3BE44</accession>
<dbReference type="PANTHER" id="PTHR23291:SF50">
    <property type="entry name" value="PROTEIN LIFEGUARD 4"/>
    <property type="match status" value="1"/>
</dbReference>
<keyword evidence="3 5" id="KW-1133">Transmembrane helix</keyword>
<evidence type="ECO:0000256" key="4">
    <source>
        <dbReference type="ARBA" id="ARBA00023136"/>
    </source>
</evidence>
<organism evidence="6 7">
    <name type="scientific">Phycomyces blakesleeanus</name>
    <dbReference type="NCBI Taxonomy" id="4837"/>
    <lineage>
        <taxon>Eukaryota</taxon>
        <taxon>Fungi</taxon>
        <taxon>Fungi incertae sedis</taxon>
        <taxon>Mucoromycota</taxon>
        <taxon>Mucoromycotina</taxon>
        <taxon>Mucoromycetes</taxon>
        <taxon>Mucorales</taxon>
        <taxon>Phycomycetaceae</taxon>
        <taxon>Phycomyces</taxon>
    </lineage>
</organism>
<gene>
    <name evidence="6" type="ORF">J3Q64DRAFT_1630706</name>
</gene>
<reference evidence="6 7" key="1">
    <citation type="submission" date="2024-04" db="EMBL/GenBank/DDBJ databases">
        <title>Symmetric and asymmetric DNA N6-adenine methylation regulates different biological responses in Mucorales.</title>
        <authorList>
            <consortium name="Lawrence Berkeley National Laboratory"/>
            <person name="Lax C."/>
            <person name="Mondo S.J."/>
            <person name="Osorio-Concepcion M."/>
            <person name="Muszewska A."/>
            <person name="Corrochano-Luque M."/>
            <person name="Gutierrez G."/>
            <person name="Riley R."/>
            <person name="Lipzen A."/>
            <person name="Guo J."/>
            <person name="Hundley H."/>
            <person name="Amirebrahimi M."/>
            <person name="Ng V."/>
            <person name="Lorenzo-Gutierrez D."/>
            <person name="Binder U."/>
            <person name="Yang J."/>
            <person name="Song Y."/>
            <person name="Canovas D."/>
            <person name="Navarro E."/>
            <person name="Freitag M."/>
            <person name="Gabaldon T."/>
            <person name="Grigoriev I.V."/>
            <person name="Corrochano L.M."/>
            <person name="Nicolas F.E."/>
            <person name="Garre V."/>
        </authorList>
    </citation>
    <scope>NUCLEOTIDE SEQUENCE [LARGE SCALE GENOMIC DNA]</scope>
    <source>
        <strain evidence="6 7">L51</strain>
    </source>
</reference>
<evidence type="ECO:0000256" key="1">
    <source>
        <dbReference type="ARBA" id="ARBA00004141"/>
    </source>
</evidence>